<feature type="region of interest" description="Disordered" evidence="1">
    <location>
        <begin position="1"/>
        <end position="77"/>
    </location>
</feature>
<feature type="compositionally biased region" description="Polar residues" evidence="1">
    <location>
        <begin position="32"/>
        <end position="46"/>
    </location>
</feature>
<reference evidence="2 3" key="1">
    <citation type="submission" date="2016-07" db="EMBL/GenBank/DDBJ databases">
        <title>Draft genome of the white-rot fungus Obba rivulosa 3A-2.</title>
        <authorList>
            <consortium name="DOE Joint Genome Institute"/>
            <person name="Miettinen O."/>
            <person name="Riley R."/>
            <person name="Acob R."/>
            <person name="Barry K."/>
            <person name="Cullen D."/>
            <person name="De Vries R."/>
            <person name="Hainaut M."/>
            <person name="Hatakka A."/>
            <person name="Henrissat B."/>
            <person name="Hilden K."/>
            <person name="Kuo R."/>
            <person name="Labutti K."/>
            <person name="Lipzen A."/>
            <person name="Makela M.R."/>
            <person name="Sandor L."/>
            <person name="Spatafora J.W."/>
            <person name="Grigoriev I.V."/>
            <person name="Hibbett D.S."/>
        </authorList>
    </citation>
    <scope>NUCLEOTIDE SEQUENCE [LARGE SCALE GENOMIC DNA]</scope>
    <source>
        <strain evidence="2 3">3A-2</strain>
    </source>
</reference>
<evidence type="ECO:0000256" key="1">
    <source>
        <dbReference type="SAM" id="MobiDB-lite"/>
    </source>
</evidence>
<name>A0A8E2J2I9_9APHY</name>
<keyword evidence="3" id="KW-1185">Reference proteome</keyword>
<feature type="region of interest" description="Disordered" evidence="1">
    <location>
        <begin position="115"/>
        <end position="169"/>
    </location>
</feature>
<accession>A0A8E2J2I9</accession>
<organism evidence="2 3">
    <name type="scientific">Obba rivulosa</name>
    <dbReference type="NCBI Taxonomy" id="1052685"/>
    <lineage>
        <taxon>Eukaryota</taxon>
        <taxon>Fungi</taxon>
        <taxon>Dikarya</taxon>
        <taxon>Basidiomycota</taxon>
        <taxon>Agaricomycotina</taxon>
        <taxon>Agaricomycetes</taxon>
        <taxon>Polyporales</taxon>
        <taxon>Gelatoporiaceae</taxon>
        <taxon>Obba</taxon>
    </lineage>
</organism>
<protein>
    <submittedName>
        <fullName evidence="2">Uncharacterized protein</fullName>
    </submittedName>
</protein>
<dbReference type="EMBL" id="KV722356">
    <property type="protein sequence ID" value="OCH93321.1"/>
    <property type="molecule type" value="Genomic_DNA"/>
</dbReference>
<proteinExistence type="predicted"/>
<feature type="compositionally biased region" description="Polar residues" evidence="1">
    <location>
        <begin position="141"/>
        <end position="151"/>
    </location>
</feature>
<dbReference type="AlphaFoldDB" id="A0A8E2J2I9"/>
<sequence length="169" mass="18044">MTTDPDQVASSLSQLSLHSNGASETEDWDRTLNIQPGSGQRISLNSIAFPAGAGREEDGAKTPRPEAGQKGKTEAKRTLSELLRLHAEKGTNVTFSPEEASRIAEVLGQWINSESSPYESEDDFFTRSHAQDDSALGMRSPSATPVDTTGRSRGHSESVVNVSGASIQS</sequence>
<evidence type="ECO:0000313" key="2">
    <source>
        <dbReference type="EMBL" id="OCH93321.1"/>
    </source>
</evidence>
<gene>
    <name evidence="2" type="ORF">OBBRIDRAFT_790353</name>
</gene>
<feature type="compositionally biased region" description="Basic and acidic residues" evidence="1">
    <location>
        <begin position="54"/>
        <end position="77"/>
    </location>
</feature>
<feature type="compositionally biased region" description="Polar residues" evidence="1">
    <location>
        <begin position="1"/>
        <end position="23"/>
    </location>
</feature>
<dbReference type="Proteomes" id="UP000250043">
    <property type="component" value="Unassembled WGS sequence"/>
</dbReference>
<evidence type="ECO:0000313" key="3">
    <source>
        <dbReference type="Proteomes" id="UP000250043"/>
    </source>
</evidence>
<feature type="compositionally biased region" description="Polar residues" evidence="1">
    <location>
        <begin position="158"/>
        <end position="169"/>
    </location>
</feature>
<dbReference type="OrthoDB" id="3247268at2759"/>